<sequence length="181" mass="20415">MTNLPLEDLKMDNRGVKDCRYYCLPPYRCERGARPRRVRGFAFHLVAQGHIVGIFDNWIEAKASLRGFPDNSNQGCHTEDECIEVWQRLCRLGVHPHPIDPAFLDPPAPTANATPVANISPRKSAHVPAPAESSDVRVKVEAARSEQRYKELQQDGEEPDLLVTRSFAEASWFALEEDKGH</sequence>
<organism evidence="1 2">
    <name type="scientific">Mycena albidolilacea</name>
    <dbReference type="NCBI Taxonomy" id="1033008"/>
    <lineage>
        <taxon>Eukaryota</taxon>
        <taxon>Fungi</taxon>
        <taxon>Dikarya</taxon>
        <taxon>Basidiomycota</taxon>
        <taxon>Agaricomycotina</taxon>
        <taxon>Agaricomycetes</taxon>
        <taxon>Agaricomycetidae</taxon>
        <taxon>Agaricales</taxon>
        <taxon>Marasmiineae</taxon>
        <taxon>Mycenaceae</taxon>
        <taxon>Mycena</taxon>
    </lineage>
</organism>
<protein>
    <submittedName>
        <fullName evidence="1">Uncharacterized protein</fullName>
    </submittedName>
</protein>
<gene>
    <name evidence="1" type="ORF">DFH08DRAFT_972257</name>
</gene>
<keyword evidence="2" id="KW-1185">Reference proteome</keyword>
<accession>A0AAD7EDT2</accession>
<evidence type="ECO:0000313" key="1">
    <source>
        <dbReference type="EMBL" id="KAJ7315234.1"/>
    </source>
</evidence>
<dbReference type="Proteomes" id="UP001218218">
    <property type="component" value="Unassembled WGS sequence"/>
</dbReference>
<dbReference type="InterPro" id="IPR009027">
    <property type="entry name" value="Ribosomal_bL9/RNase_H1_N"/>
</dbReference>
<evidence type="ECO:0000313" key="2">
    <source>
        <dbReference type="Proteomes" id="UP001218218"/>
    </source>
</evidence>
<reference evidence="1" key="1">
    <citation type="submission" date="2023-03" db="EMBL/GenBank/DDBJ databases">
        <title>Massive genome expansion in bonnet fungi (Mycena s.s.) driven by repeated elements and novel gene families across ecological guilds.</title>
        <authorList>
            <consortium name="Lawrence Berkeley National Laboratory"/>
            <person name="Harder C.B."/>
            <person name="Miyauchi S."/>
            <person name="Viragh M."/>
            <person name="Kuo A."/>
            <person name="Thoen E."/>
            <person name="Andreopoulos B."/>
            <person name="Lu D."/>
            <person name="Skrede I."/>
            <person name="Drula E."/>
            <person name="Henrissat B."/>
            <person name="Morin E."/>
            <person name="Kohler A."/>
            <person name="Barry K."/>
            <person name="LaButti K."/>
            <person name="Morin E."/>
            <person name="Salamov A."/>
            <person name="Lipzen A."/>
            <person name="Mereny Z."/>
            <person name="Hegedus B."/>
            <person name="Baldrian P."/>
            <person name="Stursova M."/>
            <person name="Weitz H."/>
            <person name="Taylor A."/>
            <person name="Grigoriev I.V."/>
            <person name="Nagy L.G."/>
            <person name="Martin F."/>
            <person name="Kauserud H."/>
        </authorList>
    </citation>
    <scope>NUCLEOTIDE SEQUENCE</scope>
    <source>
        <strain evidence="1">CBHHK002</strain>
    </source>
</reference>
<dbReference type="AlphaFoldDB" id="A0AAD7EDT2"/>
<dbReference type="SUPFAM" id="SSF55658">
    <property type="entry name" value="L9 N-domain-like"/>
    <property type="match status" value="1"/>
</dbReference>
<dbReference type="EMBL" id="JARIHO010000063">
    <property type="protein sequence ID" value="KAJ7315234.1"/>
    <property type="molecule type" value="Genomic_DNA"/>
</dbReference>
<proteinExistence type="predicted"/>
<comment type="caution">
    <text evidence="1">The sequence shown here is derived from an EMBL/GenBank/DDBJ whole genome shotgun (WGS) entry which is preliminary data.</text>
</comment>
<name>A0AAD7EDT2_9AGAR</name>